<evidence type="ECO:0000313" key="2">
    <source>
        <dbReference type="EMBL" id="KPV43354.1"/>
    </source>
</evidence>
<dbReference type="Gene3D" id="3.40.30.10">
    <property type="entry name" value="Glutaredoxin"/>
    <property type="match status" value="1"/>
</dbReference>
<dbReference type="PANTHER" id="PTHR10438:SF468">
    <property type="entry name" value="THIOREDOXIN-1-RELATED"/>
    <property type="match status" value="1"/>
</dbReference>
<dbReference type="PANTHER" id="PTHR10438">
    <property type="entry name" value="THIOREDOXIN"/>
    <property type="match status" value="1"/>
</dbReference>
<evidence type="ECO:0000259" key="1">
    <source>
        <dbReference type="PROSITE" id="PS51352"/>
    </source>
</evidence>
<dbReference type="STRING" id="471514.AN477_12975"/>
<dbReference type="Pfam" id="PF00085">
    <property type="entry name" value="Thioredoxin"/>
    <property type="match status" value="1"/>
</dbReference>
<dbReference type="PATRIC" id="fig|471514.4.peg.2416"/>
<dbReference type="InterPro" id="IPR050620">
    <property type="entry name" value="Thioredoxin_H-type-like"/>
</dbReference>
<proteinExistence type="predicted"/>
<dbReference type="EMBL" id="LJCO01000052">
    <property type="protein sequence ID" value="KPV43354.1"/>
    <property type="molecule type" value="Genomic_DNA"/>
</dbReference>
<protein>
    <submittedName>
        <fullName evidence="2">Thioredoxin</fullName>
    </submittedName>
</protein>
<organism evidence="2 3">
    <name type="scientific">Alicyclobacillus ferrooxydans</name>
    <dbReference type="NCBI Taxonomy" id="471514"/>
    <lineage>
        <taxon>Bacteria</taxon>
        <taxon>Bacillati</taxon>
        <taxon>Bacillota</taxon>
        <taxon>Bacilli</taxon>
        <taxon>Bacillales</taxon>
        <taxon>Alicyclobacillaceae</taxon>
        <taxon>Alicyclobacillus</taxon>
    </lineage>
</organism>
<gene>
    <name evidence="2" type="ORF">AN477_12975</name>
</gene>
<dbReference type="InterPro" id="IPR013766">
    <property type="entry name" value="Thioredoxin_domain"/>
</dbReference>
<dbReference type="PROSITE" id="PS51352">
    <property type="entry name" value="THIOREDOXIN_2"/>
    <property type="match status" value="1"/>
</dbReference>
<reference evidence="2 3" key="1">
    <citation type="submission" date="2015-09" db="EMBL/GenBank/DDBJ databases">
        <title>Draft genome sequence of Alicyclobacillus ferrooxydans DSM 22381.</title>
        <authorList>
            <person name="Hemp J."/>
        </authorList>
    </citation>
    <scope>NUCLEOTIDE SEQUENCE [LARGE SCALE GENOMIC DNA]</scope>
    <source>
        <strain evidence="2 3">TC-34</strain>
    </source>
</reference>
<accession>A0A0P9EWC0</accession>
<dbReference type="OrthoDB" id="7629852at2"/>
<keyword evidence="3" id="KW-1185">Reference proteome</keyword>
<dbReference type="AlphaFoldDB" id="A0A0P9EWC0"/>
<dbReference type="Proteomes" id="UP000050482">
    <property type="component" value="Unassembled WGS sequence"/>
</dbReference>
<name>A0A0P9EWC0_9BACL</name>
<evidence type="ECO:0000313" key="3">
    <source>
        <dbReference type="Proteomes" id="UP000050482"/>
    </source>
</evidence>
<dbReference type="InterPro" id="IPR036249">
    <property type="entry name" value="Thioredoxin-like_sf"/>
</dbReference>
<dbReference type="CDD" id="cd02947">
    <property type="entry name" value="TRX_family"/>
    <property type="match status" value="1"/>
</dbReference>
<dbReference type="SUPFAM" id="SSF52833">
    <property type="entry name" value="Thioredoxin-like"/>
    <property type="match status" value="1"/>
</dbReference>
<feature type="domain" description="Thioredoxin" evidence="1">
    <location>
        <begin position="1"/>
        <end position="110"/>
    </location>
</feature>
<sequence>MQEITSVEQYVTAIRGDEPVVMLFSADWCPDCRYLDTFIDEVAEAHQSEYAFYHVDSEQFPELCQTYDVMGIPSFLAYQKGKVVGRFVNRNRKTRREVEGFLEQVEANVERA</sequence>
<comment type="caution">
    <text evidence="2">The sequence shown here is derived from an EMBL/GenBank/DDBJ whole genome shotgun (WGS) entry which is preliminary data.</text>
</comment>